<dbReference type="SUPFAM" id="SSF53448">
    <property type="entry name" value="Nucleotide-diphospho-sugar transferases"/>
    <property type="match status" value="1"/>
</dbReference>
<evidence type="ECO:0000313" key="2">
    <source>
        <dbReference type="EMBL" id="MBD0833091.1"/>
    </source>
</evidence>
<gene>
    <name evidence="2" type="ORF">ICJ83_13210</name>
</gene>
<dbReference type="AlphaFoldDB" id="A0A8J6QBQ4"/>
<dbReference type="Pfam" id="PF00535">
    <property type="entry name" value="Glycos_transf_2"/>
    <property type="match status" value="1"/>
</dbReference>
<dbReference type="GO" id="GO:0016758">
    <property type="term" value="F:hexosyltransferase activity"/>
    <property type="evidence" value="ECO:0007669"/>
    <property type="project" value="UniProtKB-ARBA"/>
</dbReference>
<protein>
    <submittedName>
        <fullName evidence="2">Glycosyltransferase</fullName>
    </submittedName>
</protein>
<accession>A0A8J6QBQ4</accession>
<comment type="caution">
    <text evidence="2">The sequence shown here is derived from an EMBL/GenBank/DDBJ whole genome shotgun (WGS) entry which is preliminary data.</text>
</comment>
<reference evidence="2 3" key="1">
    <citation type="submission" date="2020-09" db="EMBL/GenBank/DDBJ databases">
        <title>TT11 complete genome.</title>
        <authorList>
            <person name="Wu Z."/>
        </authorList>
    </citation>
    <scope>NUCLEOTIDE SEQUENCE [LARGE SCALE GENOMIC DNA]</scope>
    <source>
        <strain evidence="2 3">TT11</strain>
    </source>
</reference>
<evidence type="ECO:0000259" key="1">
    <source>
        <dbReference type="Pfam" id="PF00535"/>
    </source>
</evidence>
<dbReference type="InterPro" id="IPR001173">
    <property type="entry name" value="Glyco_trans_2-like"/>
</dbReference>
<dbReference type="RefSeq" id="WP_188230879.1">
    <property type="nucleotide sequence ID" value="NZ_JACVXB010000006.1"/>
</dbReference>
<feature type="domain" description="Glycosyltransferase 2-like" evidence="1">
    <location>
        <begin position="7"/>
        <end position="130"/>
    </location>
</feature>
<proteinExistence type="predicted"/>
<dbReference type="InterPro" id="IPR029044">
    <property type="entry name" value="Nucleotide-diphossugar_trans"/>
</dbReference>
<dbReference type="PANTHER" id="PTHR22916:SF3">
    <property type="entry name" value="UDP-GLCNAC:BETAGAL BETA-1,3-N-ACETYLGLUCOSAMINYLTRANSFERASE-LIKE PROTEIN 1"/>
    <property type="match status" value="1"/>
</dbReference>
<dbReference type="Gene3D" id="3.90.550.10">
    <property type="entry name" value="Spore Coat Polysaccharide Biosynthesis Protein SpsA, Chain A"/>
    <property type="match status" value="1"/>
</dbReference>
<dbReference type="PANTHER" id="PTHR22916">
    <property type="entry name" value="GLYCOSYLTRANSFERASE"/>
    <property type="match status" value="1"/>
</dbReference>
<keyword evidence="3" id="KW-1185">Reference proteome</keyword>
<evidence type="ECO:0000313" key="3">
    <source>
        <dbReference type="Proteomes" id="UP000600588"/>
    </source>
</evidence>
<name>A0A8J6QBQ4_9FLAO</name>
<organism evidence="2 3">
    <name type="scientific">Aestuariibaculum sediminum</name>
    <dbReference type="NCBI Taxonomy" id="2770637"/>
    <lineage>
        <taxon>Bacteria</taxon>
        <taxon>Pseudomonadati</taxon>
        <taxon>Bacteroidota</taxon>
        <taxon>Flavobacteriia</taxon>
        <taxon>Flavobacteriales</taxon>
        <taxon>Flavobacteriaceae</taxon>
    </lineage>
</organism>
<dbReference type="EMBL" id="JACVXB010000006">
    <property type="protein sequence ID" value="MBD0833091.1"/>
    <property type="molecule type" value="Genomic_DNA"/>
</dbReference>
<dbReference type="Proteomes" id="UP000600588">
    <property type="component" value="Unassembled WGS sequence"/>
</dbReference>
<sequence>MSKITVSIFMLTYNQEAYISQAIEGVLMQKTNFKYQLVIGEDCSTDKTRSICEAYQQHYPEKIKLLPQQDKNMGLIANYMRTIKACDGKYIAICDGDDYWVDEYKLQKQVDVLEQNKDCSIVFSKVYKWYPDGNVIKAIPLSEKQITGFNNLVYGNFIPSVTALFKNEQQRESLPEWIINFPYGDWPTYLWTIKDQGKIYLLNEYTAVYRMDIGASAKLRRKNSVIVRVNIAILNAMLNDEKFKSRISEIKDSIMKHQKQLMLSLNREKAYLEALKIYLTVIFKLNNRLKFTKLYLYSIKNSF</sequence>